<evidence type="ECO:0000313" key="2">
    <source>
        <dbReference type="Proteomes" id="UP001632037"/>
    </source>
</evidence>
<sequence>MLDIGPLSVMVNILIQWEKQHQRSMESEDTILINSKERMEIIVEYAILYRELTISSGVPARKLNKAFKTGKLSLTADELKGSGAIIHLHPTSYEKAIKSRKAGRGVRLDITRHEIKKGYKKAQGGSVWGKIWGGIKSAFKFAKDSGLLSQAADAAVPAITTALGAPQAAIPARAAIKSMTGIGLYDSDSDVEDKGTGAGGRVSVADVKKGAKRALSYAKRKGLITDALDAGEKYLLSKATKPEHGELIKNIRGEVRRRYGVGVAKEKRPAKGSPEMKAKMAALRAKRKTGGSFRL</sequence>
<reference evidence="1 2" key="1">
    <citation type="submission" date="2024-09" db="EMBL/GenBank/DDBJ databases">
        <title>Genome sequencing and assembly of Phytophthora oleae, isolate VK10A, causative agent of rot of olive drupes.</title>
        <authorList>
            <person name="Conti Taguali S."/>
            <person name="Riolo M."/>
            <person name="La Spada F."/>
            <person name="Cacciola S.O."/>
            <person name="Dionisio G."/>
        </authorList>
    </citation>
    <scope>NUCLEOTIDE SEQUENCE [LARGE SCALE GENOMIC DNA]</scope>
    <source>
        <strain evidence="1 2">VK10A</strain>
    </source>
</reference>
<name>A0ABD3G0T6_9STRA</name>
<comment type="caution">
    <text evidence="1">The sequence shown here is derived from an EMBL/GenBank/DDBJ whole genome shotgun (WGS) entry which is preliminary data.</text>
</comment>
<protein>
    <submittedName>
        <fullName evidence="1">Uncharacterized protein</fullName>
    </submittedName>
</protein>
<dbReference type="Proteomes" id="UP001632037">
    <property type="component" value="Unassembled WGS sequence"/>
</dbReference>
<keyword evidence="2" id="KW-1185">Reference proteome</keyword>
<organism evidence="1 2">
    <name type="scientific">Phytophthora oleae</name>
    <dbReference type="NCBI Taxonomy" id="2107226"/>
    <lineage>
        <taxon>Eukaryota</taxon>
        <taxon>Sar</taxon>
        <taxon>Stramenopiles</taxon>
        <taxon>Oomycota</taxon>
        <taxon>Peronosporomycetes</taxon>
        <taxon>Peronosporales</taxon>
        <taxon>Peronosporaceae</taxon>
        <taxon>Phytophthora</taxon>
    </lineage>
</organism>
<evidence type="ECO:0000313" key="1">
    <source>
        <dbReference type="EMBL" id="KAL3672222.1"/>
    </source>
</evidence>
<dbReference type="EMBL" id="JBIMZQ010000004">
    <property type="protein sequence ID" value="KAL3672222.1"/>
    <property type="molecule type" value="Genomic_DNA"/>
</dbReference>
<proteinExistence type="predicted"/>
<accession>A0ABD3G0T6</accession>
<gene>
    <name evidence="1" type="ORF">V7S43_002884</name>
</gene>
<dbReference type="AlphaFoldDB" id="A0ABD3G0T6"/>